<sequence>MKFYLNELNLELFRSRTKKIGRGSGKIKNR</sequence>
<keyword evidence="2" id="KW-1185">Reference proteome</keyword>
<proteinExistence type="predicted"/>
<protein>
    <submittedName>
        <fullName evidence="1">Uncharacterized protein</fullName>
    </submittedName>
</protein>
<gene>
    <name evidence="1" type="ORF">F383_20964</name>
</gene>
<reference evidence="2" key="1">
    <citation type="submission" date="2014-09" db="EMBL/GenBank/DDBJ databases">
        <authorList>
            <person name="Mudge J."/>
            <person name="Ramaraj T."/>
            <person name="Lindquist I.E."/>
            <person name="Bharti A.K."/>
            <person name="Sundararajan A."/>
            <person name="Cameron C.T."/>
            <person name="Woodward J.E."/>
            <person name="May G.D."/>
            <person name="Brubaker C."/>
            <person name="Broadhvest J."/>
            <person name="Wilkins T.A."/>
        </authorList>
    </citation>
    <scope>NUCLEOTIDE SEQUENCE</scope>
    <source>
        <strain evidence="2">cv. AKA8401</strain>
    </source>
</reference>
<accession>A0A0B0NPC4</accession>
<dbReference type="AlphaFoldDB" id="A0A0B0NPC4"/>
<organism evidence="1 2">
    <name type="scientific">Gossypium arboreum</name>
    <name type="common">Tree cotton</name>
    <name type="synonym">Gossypium nanking</name>
    <dbReference type="NCBI Taxonomy" id="29729"/>
    <lineage>
        <taxon>Eukaryota</taxon>
        <taxon>Viridiplantae</taxon>
        <taxon>Streptophyta</taxon>
        <taxon>Embryophyta</taxon>
        <taxon>Tracheophyta</taxon>
        <taxon>Spermatophyta</taxon>
        <taxon>Magnoliopsida</taxon>
        <taxon>eudicotyledons</taxon>
        <taxon>Gunneridae</taxon>
        <taxon>Pentapetalae</taxon>
        <taxon>rosids</taxon>
        <taxon>malvids</taxon>
        <taxon>Malvales</taxon>
        <taxon>Malvaceae</taxon>
        <taxon>Malvoideae</taxon>
        <taxon>Gossypium</taxon>
    </lineage>
</organism>
<name>A0A0B0NPC4_GOSAR</name>
<evidence type="ECO:0000313" key="1">
    <source>
        <dbReference type="EMBL" id="KHG16373.1"/>
    </source>
</evidence>
<evidence type="ECO:0000313" key="2">
    <source>
        <dbReference type="Proteomes" id="UP000032142"/>
    </source>
</evidence>
<dbReference type="Proteomes" id="UP000032142">
    <property type="component" value="Unassembled WGS sequence"/>
</dbReference>
<dbReference type="EMBL" id="KN406026">
    <property type="protein sequence ID" value="KHG16373.1"/>
    <property type="molecule type" value="Genomic_DNA"/>
</dbReference>